<dbReference type="CDD" id="cd04182">
    <property type="entry name" value="GT_2_like_f"/>
    <property type="match status" value="1"/>
</dbReference>
<evidence type="ECO:0000313" key="2">
    <source>
        <dbReference type="EMBL" id="GBD68809.1"/>
    </source>
</evidence>
<dbReference type="EMBL" id="BDEC01000068">
    <property type="protein sequence ID" value="GBD68809.1"/>
    <property type="molecule type" value="Genomic_DNA"/>
</dbReference>
<dbReference type="PANTHER" id="PTHR43777">
    <property type="entry name" value="MOLYBDENUM COFACTOR CYTIDYLYLTRANSFERASE"/>
    <property type="match status" value="1"/>
</dbReference>
<comment type="caution">
    <text evidence="2">The sequence shown here is derived from an EMBL/GenBank/DDBJ whole genome shotgun (WGS) entry which is preliminary data.</text>
</comment>
<evidence type="ECO:0000259" key="1">
    <source>
        <dbReference type="Pfam" id="PF12804"/>
    </source>
</evidence>
<dbReference type="Gene3D" id="3.90.550.10">
    <property type="entry name" value="Spore Coat Polysaccharide Biosynthesis Protein SpsA, Chain A"/>
    <property type="match status" value="1"/>
</dbReference>
<dbReference type="Proteomes" id="UP000236214">
    <property type="component" value="Unassembled WGS sequence"/>
</dbReference>
<organism evidence="2 3">
    <name type="scientific">Tetragenococcus halophilus subsp. halophilus</name>
    <dbReference type="NCBI Taxonomy" id="1513897"/>
    <lineage>
        <taxon>Bacteria</taxon>
        <taxon>Bacillati</taxon>
        <taxon>Bacillota</taxon>
        <taxon>Bacilli</taxon>
        <taxon>Lactobacillales</taxon>
        <taxon>Enterococcaceae</taxon>
        <taxon>Tetragenococcus</taxon>
    </lineage>
</organism>
<dbReference type="PANTHER" id="PTHR43777:SF1">
    <property type="entry name" value="MOLYBDENUM COFACTOR CYTIDYLYLTRANSFERASE"/>
    <property type="match status" value="1"/>
</dbReference>
<reference evidence="2 3" key="1">
    <citation type="submission" date="2016-05" db="EMBL/GenBank/DDBJ databases">
        <title>Whole genome sequencing of Tetragenococcus halophilus subsp. halophilus NISL 7118.</title>
        <authorList>
            <person name="Shiwa Y."/>
            <person name="Nishimura I."/>
            <person name="Yoshikawa H."/>
            <person name="Koyama Y."/>
            <person name="Oguma T."/>
        </authorList>
    </citation>
    <scope>NUCLEOTIDE SEQUENCE [LARGE SCALE GENOMIC DNA]</scope>
    <source>
        <strain evidence="2 3">NISL 7118</strain>
    </source>
</reference>
<gene>
    <name evidence="2" type="ORF">TEHN7118_1615</name>
</gene>
<dbReference type="AlphaFoldDB" id="A0A2H6CUZ2"/>
<dbReference type="SUPFAM" id="SSF53448">
    <property type="entry name" value="Nucleotide-diphospho-sugar transferases"/>
    <property type="match status" value="1"/>
</dbReference>
<proteinExistence type="predicted"/>
<dbReference type="GO" id="GO:0016779">
    <property type="term" value="F:nucleotidyltransferase activity"/>
    <property type="evidence" value="ECO:0007669"/>
    <property type="project" value="UniProtKB-ARBA"/>
</dbReference>
<dbReference type="Pfam" id="PF12804">
    <property type="entry name" value="NTP_transf_3"/>
    <property type="match status" value="1"/>
</dbReference>
<keyword evidence="3" id="KW-1185">Reference proteome</keyword>
<dbReference type="InterPro" id="IPR029044">
    <property type="entry name" value="Nucleotide-diphossugar_trans"/>
</dbReference>
<protein>
    <submittedName>
        <fullName evidence="2">Putative xanthine dehydrogenase</fullName>
    </submittedName>
</protein>
<accession>A0A2H6CUZ2</accession>
<evidence type="ECO:0000313" key="3">
    <source>
        <dbReference type="Proteomes" id="UP000236214"/>
    </source>
</evidence>
<dbReference type="InterPro" id="IPR025877">
    <property type="entry name" value="MobA-like_NTP_Trfase"/>
</dbReference>
<sequence>MQRGVCLISHTSAVIMASGFSRRMQQNKLFLIYKKQTFIERTVETAQKAGFFEVIVVIRPEDYKKCNFPDNVRVVFNRQSNLGQSMSVRLGIMNVRGDHVMFLPIDQPLLTAKGLQKIANFGDKKTIVVHFYDKNPRGPVFFGKYYFKELMQVTGDTGGRSVRDRHKKNWVCLEFYDEQLKDIDTQREYAQLFSKKIEIK</sequence>
<name>A0A2H6CUZ2_TETHA</name>
<feature type="domain" description="MobA-like NTP transferase" evidence="1">
    <location>
        <begin position="13"/>
        <end position="167"/>
    </location>
</feature>